<dbReference type="InterPro" id="IPR003663">
    <property type="entry name" value="Sugar/inositol_transpt"/>
</dbReference>
<gene>
    <name evidence="10" type="ORF">SEUCBS140593_008963</name>
</gene>
<evidence type="ECO:0000256" key="1">
    <source>
        <dbReference type="ARBA" id="ARBA00004141"/>
    </source>
</evidence>
<accession>A0ABP0CQU3</accession>
<dbReference type="PANTHER" id="PTHR48022">
    <property type="entry name" value="PLASTIDIC GLUCOSE TRANSPORTER 4"/>
    <property type="match status" value="1"/>
</dbReference>
<dbReference type="Proteomes" id="UP001642482">
    <property type="component" value="Unassembled WGS sequence"/>
</dbReference>
<reference evidence="10 11" key="1">
    <citation type="submission" date="2024-01" db="EMBL/GenBank/DDBJ databases">
        <authorList>
            <person name="Allen C."/>
            <person name="Tagirdzhanova G."/>
        </authorList>
    </citation>
    <scope>NUCLEOTIDE SEQUENCE [LARGE SCALE GENOMIC DNA]</scope>
</reference>
<dbReference type="InterPro" id="IPR050360">
    <property type="entry name" value="MFS_Sugar_Transporters"/>
</dbReference>
<evidence type="ECO:0000259" key="9">
    <source>
        <dbReference type="PROSITE" id="PS50850"/>
    </source>
</evidence>
<keyword evidence="5 8" id="KW-1133">Transmembrane helix</keyword>
<feature type="transmembrane region" description="Helical" evidence="8">
    <location>
        <begin position="358"/>
        <end position="378"/>
    </location>
</feature>
<feature type="transmembrane region" description="Helical" evidence="8">
    <location>
        <begin position="418"/>
        <end position="442"/>
    </location>
</feature>
<dbReference type="Pfam" id="PF00083">
    <property type="entry name" value="Sugar_tr"/>
    <property type="match status" value="1"/>
</dbReference>
<dbReference type="EMBL" id="CAWUHD010000135">
    <property type="protein sequence ID" value="CAK7234502.1"/>
    <property type="molecule type" value="Genomic_DNA"/>
</dbReference>
<comment type="similarity">
    <text evidence="2 7">Belongs to the major facilitator superfamily. Sugar transporter (TC 2.A.1.1) family.</text>
</comment>
<feature type="transmembrane region" description="Helical" evidence="8">
    <location>
        <begin position="454"/>
        <end position="475"/>
    </location>
</feature>
<evidence type="ECO:0000256" key="8">
    <source>
        <dbReference type="SAM" id="Phobius"/>
    </source>
</evidence>
<organism evidence="10 11">
    <name type="scientific">Sporothrix eucalyptigena</name>
    <dbReference type="NCBI Taxonomy" id="1812306"/>
    <lineage>
        <taxon>Eukaryota</taxon>
        <taxon>Fungi</taxon>
        <taxon>Dikarya</taxon>
        <taxon>Ascomycota</taxon>
        <taxon>Pezizomycotina</taxon>
        <taxon>Sordariomycetes</taxon>
        <taxon>Sordariomycetidae</taxon>
        <taxon>Ophiostomatales</taxon>
        <taxon>Ophiostomataceae</taxon>
        <taxon>Sporothrix</taxon>
    </lineage>
</organism>
<comment type="caution">
    <text evidence="10">The sequence shown here is derived from an EMBL/GenBank/DDBJ whole genome shotgun (WGS) entry which is preliminary data.</text>
</comment>
<feature type="transmembrane region" description="Helical" evidence="8">
    <location>
        <begin position="487"/>
        <end position="505"/>
    </location>
</feature>
<proteinExistence type="inferred from homology"/>
<dbReference type="PANTHER" id="PTHR48022:SF2">
    <property type="entry name" value="PLASTIDIC GLUCOSE TRANSPORTER 4"/>
    <property type="match status" value="1"/>
</dbReference>
<dbReference type="InterPro" id="IPR020846">
    <property type="entry name" value="MFS_dom"/>
</dbReference>
<dbReference type="InterPro" id="IPR005829">
    <property type="entry name" value="Sugar_transporter_CS"/>
</dbReference>
<dbReference type="PROSITE" id="PS00217">
    <property type="entry name" value="SUGAR_TRANSPORT_2"/>
    <property type="match status" value="1"/>
</dbReference>
<protein>
    <recommendedName>
        <fullName evidence="9">Major facilitator superfamily (MFS) profile domain-containing protein</fullName>
    </recommendedName>
</protein>
<dbReference type="InterPro" id="IPR036259">
    <property type="entry name" value="MFS_trans_sf"/>
</dbReference>
<evidence type="ECO:0000256" key="2">
    <source>
        <dbReference type="ARBA" id="ARBA00010992"/>
    </source>
</evidence>
<evidence type="ECO:0000256" key="6">
    <source>
        <dbReference type="ARBA" id="ARBA00023136"/>
    </source>
</evidence>
<dbReference type="SUPFAM" id="SSF103473">
    <property type="entry name" value="MFS general substrate transporter"/>
    <property type="match status" value="1"/>
</dbReference>
<evidence type="ECO:0000313" key="11">
    <source>
        <dbReference type="Proteomes" id="UP001642482"/>
    </source>
</evidence>
<keyword evidence="4 8" id="KW-0812">Transmembrane</keyword>
<dbReference type="Gene3D" id="1.20.1250.20">
    <property type="entry name" value="MFS general substrate transporter like domains"/>
    <property type="match status" value="1"/>
</dbReference>
<dbReference type="InterPro" id="IPR005828">
    <property type="entry name" value="MFS_sugar_transport-like"/>
</dbReference>
<name>A0ABP0CQU3_9PEZI</name>
<feature type="domain" description="Major facilitator superfamily (MFS) profile" evidence="9">
    <location>
        <begin position="66"/>
        <end position="509"/>
    </location>
</feature>
<feature type="transmembrane region" description="Helical" evidence="8">
    <location>
        <begin position="205"/>
        <end position="224"/>
    </location>
</feature>
<feature type="transmembrane region" description="Helical" evidence="8">
    <location>
        <begin position="114"/>
        <end position="132"/>
    </location>
</feature>
<evidence type="ECO:0000256" key="3">
    <source>
        <dbReference type="ARBA" id="ARBA00022448"/>
    </source>
</evidence>
<keyword evidence="3 7" id="KW-0813">Transport</keyword>
<comment type="subcellular location">
    <subcellularLocation>
        <location evidence="1">Membrane</location>
        <topology evidence="1">Multi-pass membrane protein</topology>
    </subcellularLocation>
</comment>
<sequence>MSTQVVETAANTKADLQGQDIAHEVSLSHVEGKAVNFVTDNSNEISNDAHLTFWQTIRRYWRAMAISFACGVCAMGDGYQYKMPGNIVALKGFIHQMGYFDEATQAYKLDSQKVAAWGGTYAGALVVVLLVGNWPIDRFGRKPALWAVQIFMIIAALIECFATNWVHWLVAKIMNGFSVGCNQMAATTYISEIAPTRARGAALGFYQLFWALGSFGSAIALQIVSTMPASQWRHAVYSQWPFVGLALICLVLIPETPRFYAQRGNHKKAKKVMNRIYKGVPDWDLEHEYAIVLKEIEDGKVLLDKQRSVSVLDCFRGTNLRRTIVSLVPYNNQLWDGAPALFSYTAYFFQQAGVSQPFIATVSVNTVLVVFVAISFYTTDRIGRRPLLVYGGAFMVPLLFIIGAILKLPKSTAHGSAMIAVSCIWVAAYSSSAGPLGFTFLADCSTAILRAKTANMGALAFALLSLITTYCTPIMLAASNFGVADTMFFYGSTSLVFVIIMWFVIPETKNRSYVELDEMFELKVPTRQFATYETSVDRAKKAAAGLPVTQVV</sequence>
<evidence type="ECO:0000313" key="10">
    <source>
        <dbReference type="EMBL" id="CAK7234502.1"/>
    </source>
</evidence>
<evidence type="ECO:0000256" key="7">
    <source>
        <dbReference type="RuleBase" id="RU003346"/>
    </source>
</evidence>
<evidence type="ECO:0000256" key="5">
    <source>
        <dbReference type="ARBA" id="ARBA00022989"/>
    </source>
</evidence>
<evidence type="ECO:0000256" key="4">
    <source>
        <dbReference type="ARBA" id="ARBA00022692"/>
    </source>
</evidence>
<keyword evidence="11" id="KW-1185">Reference proteome</keyword>
<dbReference type="NCBIfam" id="TIGR00879">
    <property type="entry name" value="SP"/>
    <property type="match status" value="1"/>
</dbReference>
<feature type="transmembrane region" description="Helical" evidence="8">
    <location>
        <begin position="387"/>
        <end position="406"/>
    </location>
</feature>
<keyword evidence="6 8" id="KW-0472">Membrane</keyword>
<feature type="transmembrane region" description="Helical" evidence="8">
    <location>
        <begin position="144"/>
        <end position="166"/>
    </location>
</feature>
<feature type="transmembrane region" description="Helical" evidence="8">
    <location>
        <begin position="236"/>
        <end position="253"/>
    </location>
</feature>
<dbReference type="PROSITE" id="PS50850">
    <property type="entry name" value="MFS"/>
    <property type="match status" value="1"/>
</dbReference>